<feature type="binding site" evidence="19">
    <location>
        <position position="88"/>
    </location>
    <ligand>
        <name>GTP</name>
        <dbReference type="ChEBI" id="CHEBI:37565"/>
    </ligand>
</feature>
<evidence type="ECO:0000313" key="21">
    <source>
        <dbReference type="Proteomes" id="UP000181936"/>
    </source>
</evidence>
<evidence type="ECO:0000256" key="9">
    <source>
        <dbReference type="ARBA" id="ARBA00012523"/>
    </source>
</evidence>
<comment type="pathway">
    <text evidence="6">Cofactor biosynthesis; adenosylcobalamin biosynthesis; adenosylcobalamin from cob(II)yrinate a,c-diamide: step 5/7.</text>
</comment>
<dbReference type="GO" id="GO:0005524">
    <property type="term" value="F:ATP binding"/>
    <property type="evidence" value="ECO:0007669"/>
    <property type="project" value="UniProtKB-KW"/>
</dbReference>
<name>A0A1L3MRS5_9BACI</name>
<dbReference type="UniPathway" id="UPA00148">
    <property type="reaction ID" value="UER00236"/>
</dbReference>
<evidence type="ECO:0000256" key="6">
    <source>
        <dbReference type="ARBA" id="ARBA00005159"/>
    </source>
</evidence>
<evidence type="ECO:0000256" key="13">
    <source>
        <dbReference type="ARBA" id="ARBA00022777"/>
    </source>
</evidence>
<evidence type="ECO:0000256" key="14">
    <source>
        <dbReference type="ARBA" id="ARBA00022840"/>
    </source>
</evidence>
<dbReference type="OrthoDB" id="9799422at2"/>
<comment type="catalytic activity">
    <reaction evidence="1">
        <text>adenosylcob(III)inamide + ATP = adenosylcob(III)inamide phosphate + ADP + H(+)</text>
        <dbReference type="Rhea" id="RHEA:15769"/>
        <dbReference type="ChEBI" id="CHEBI:2480"/>
        <dbReference type="ChEBI" id="CHEBI:15378"/>
        <dbReference type="ChEBI" id="CHEBI:30616"/>
        <dbReference type="ChEBI" id="CHEBI:58502"/>
        <dbReference type="ChEBI" id="CHEBI:456216"/>
        <dbReference type="EC" id="2.7.1.156"/>
    </reaction>
</comment>
<keyword evidence="13" id="KW-0418">Kinase</keyword>
<dbReference type="SUPFAM" id="SSF52540">
    <property type="entry name" value="P-loop containing nucleoside triphosphate hydrolases"/>
    <property type="match status" value="1"/>
</dbReference>
<dbReference type="Gene3D" id="3.40.50.300">
    <property type="entry name" value="P-loop containing nucleotide triphosphate hydrolases"/>
    <property type="match status" value="1"/>
</dbReference>
<feature type="binding site" evidence="19">
    <location>
        <begin position="7"/>
        <end position="14"/>
    </location>
    <ligand>
        <name>GTP</name>
        <dbReference type="ChEBI" id="CHEBI:37565"/>
    </ligand>
</feature>
<dbReference type="GO" id="GO:0009236">
    <property type="term" value="P:cobalamin biosynthetic process"/>
    <property type="evidence" value="ECO:0007669"/>
    <property type="project" value="UniProtKB-UniPathway"/>
</dbReference>
<dbReference type="PIRSF" id="PIRSF006135">
    <property type="entry name" value="CobU"/>
    <property type="match status" value="1"/>
</dbReference>
<feature type="binding site" evidence="19">
    <location>
        <position position="67"/>
    </location>
    <ligand>
        <name>GTP</name>
        <dbReference type="ChEBI" id="CHEBI:37565"/>
    </ligand>
</feature>
<evidence type="ECO:0000256" key="7">
    <source>
        <dbReference type="ARBA" id="ARBA00007490"/>
    </source>
</evidence>
<comment type="catalytic activity">
    <reaction evidence="3">
        <text>adenosylcob(III)inamide + GTP = adenosylcob(III)inamide phosphate + GDP + H(+)</text>
        <dbReference type="Rhea" id="RHEA:15765"/>
        <dbReference type="ChEBI" id="CHEBI:2480"/>
        <dbReference type="ChEBI" id="CHEBI:15378"/>
        <dbReference type="ChEBI" id="CHEBI:37565"/>
        <dbReference type="ChEBI" id="CHEBI:58189"/>
        <dbReference type="ChEBI" id="CHEBI:58502"/>
        <dbReference type="EC" id="2.7.1.156"/>
    </reaction>
</comment>
<dbReference type="InterPro" id="IPR027417">
    <property type="entry name" value="P-loop_NTPase"/>
</dbReference>
<evidence type="ECO:0000256" key="17">
    <source>
        <dbReference type="ARBA" id="ARBA00030571"/>
    </source>
</evidence>
<dbReference type="EC" id="2.7.1.156" evidence="8"/>
<dbReference type="EMBL" id="CP016020">
    <property type="protein sequence ID" value="APH05059.1"/>
    <property type="molecule type" value="Genomic_DNA"/>
</dbReference>
<proteinExistence type="inferred from homology"/>
<evidence type="ECO:0000256" key="18">
    <source>
        <dbReference type="PIRSR" id="PIRSR006135-1"/>
    </source>
</evidence>
<evidence type="ECO:0000256" key="12">
    <source>
        <dbReference type="ARBA" id="ARBA00022741"/>
    </source>
</evidence>
<evidence type="ECO:0000256" key="3">
    <source>
        <dbReference type="ARBA" id="ARBA00001522"/>
    </source>
</evidence>
<keyword evidence="11" id="KW-0808">Transferase</keyword>
<dbReference type="Proteomes" id="UP000181936">
    <property type="component" value="Chromosome"/>
</dbReference>
<dbReference type="CDD" id="cd00544">
    <property type="entry name" value="CobU"/>
    <property type="match status" value="1"/>
</dbReference>
<comment type="catalytic activity">
    <reaction evidence="2">
        <text>adenosylcob(III)inamide phosphate + GTP + H(+) = adenosylcob(III)inamide-GDP + diphosphate</text>
        <dbReference type="Rhea" id="RHEA:22712"/>
        <dbReference type="ChEBI" id="CHEBI:15378"/>
        <dbReference type="ChEBI" id="CHEBI:33019"/>
        <dbReference type="ChEBI" id="CHEBI:37565"/>
        <dbReference type="ChEBI" id="CHEBI:58502"/>
        <dbReference type="ChEBI" id="CHEBI:60487"/>
        <dbReference type="EC" id="2.7.7.62"/>
    </reaction>
</comment>
<keyword evidence="10" id="KW-0169">Cobalamin biosynthesis</keyword>
<dbReference type="PANTHER" id="PTHR34848:SF1">
    <property type="entry name" value="BIFUNCTIONAL ADENOSYLCOBALAMIN BIOSYNTHESIS PROTEIN COBU"/>
    <property type="match status" value="1"/>
</dbReference>
<keyword evidence="14" id="KW-0067">ATP-binding</keyword>
<evidence type="ECO:0000256" key="2">
    <source>
        <dbReference type="ARBA" id="ARBA00000711"/>
    </source>
</evidence>
<dbReference type="GO" id="GO:0043752">
    <property type="term" value="F:adenosylcobinamide kinase activity"/>
    <property type="evidence" value="ECO:0007669"/>
    <property type="project" value="UniProtKB-EC"/>
</dbReference>
<evidence type="ECO:0000256" key="4">
    <source>
        <dbReference type="ARBA" id="ARBA00003889"/>
    </source>
</evidence>
<protein>
    <recommendedName>
        <fullName evidence="16">Adenosylcobinamide kinase</fullName>
        <ecNumber evidence="8">2.7.1.156</ecNumber>
        <ecNumber evidence="9">2.7.7.62</ecNumber>
    </recommendedName>
    <alternativeName>
        <fullName evidence="17">Adenosylcobinamide-phosphate guanylyltransferase</fullName>
    </alternativeName>
</protein>
<evidence type="ECO:0000256" key="8">
    <source>
        <dbReference type="ARBA" id="ARBA00012016"/>
    </source>
</evidence>
<evidence type="ECO:0000256" key="16">
    <source>
        <dbReference type="ARBA" id="ARBA00029570"/>
    </source>
</evidence>
<keyword evidence="21" id="KW-1185">Reference proteome</keyword>
<comment type="pathway">
    <text evidence="5">Cofactor biosynthesis; adenosylcobalamin biosynthesis; adenosylcobalamin from cob(II)yrinate a,c-diamide: step 6/7.</text>
</comment>
<evidence type="ECO:0000256" key="1">
    <source>
        <dbReference type="ARBA" id="ARBA00000312"/>
    </source>
</evidence>
<comment type="function">
    <text evidence="4">Catalyzes ATP-dependent phosphorylation of adenosylcobinamide and addition of GMP to adenosylcobinamide phosphate.</text>
</comment>
<evidence type="ECO:0000256" key="11">
    <source>
        <dbReference type="ARBA" id="ARBA00022679"/>
    </source>
</evidence>
<dbReference type="GO" id="GO:0005525">
    <property type="term" value="F:GTP binding"/>
    <property type="evidence" value="ECO:0007669"/>
    <property type="project" value="UniProtKB-KW"/>
</dbReference>
<dbReference type="KEGG" id="bwh:A9C19_10035"/>
<comment type="similarity">
    <text evidence="7">Belongs to the CobU/CobP family.</text>
</comment>
<dbReference type="AlphaFoldDB" id="A0A1L3MRS5"/>
<dbReference type="Pfam" id="PF02283">
    <property type="entry name" value="CobU"/>
    <property type="match status" value="1"/>
</dbReference>
<evidence type="ECO:0000256" key="5">
    <source>
        <dbReference type="ARBA" id="ARBA00004692"/>
    </source>
</evidence>
<evidence type="ECO:0000256" key="15">
    <source>
        <dbReference type="ARBA" id="ARBA00023134"/>
    </source>
</evidence>
<dbReference type="STRING" id="1547283.A9C19_10035"/>
<evidence type="ECO:0000256" key="10">
    <source>
        <dbReference type="ARBA" id="ARBA00022573"/>
    </source>
</evidence>
<feature type="active site" description="GMP-histidine intermediate" evidence="18">
    <location>
        <position position="55"/>
    </location>
</feature>
<dbReference type="RefSeq" id="WP_072579852.1">
    <property type="nucleotide sequence ID" value="NZ_CP016020.1"/>
</dbReference>
<evidence type="ECO:0000256" key="19">
    <source>
        <dbReference type="PIRSR" id="PIRSR006135-2"/>
    </source>
</evidence>
<evidence type="ECO:0000313" key="20">
    <source>
        <dbReference type="EMBL" id="APH05059.1"/>
    </source>
</evidence>
<keyword evidence="12 19" id="KW-0547">Nucleotide-binding</keyword>
<accession>A0A1L3MRS5</accession>
<keyword evidence="15 19" id="KW-0342">GTP-binding</keyword>
<reference evidence="20 21" key="1">
    <citation type="journal article" date="2016" name="Sci. Rep.">
        <title>Complete genome sequence and transcriptomic analysis of a novel marine strain Bacillus weihaiensis reveals the mechanism of brown algae degradation.</title>
        <authorList>
            <person name="Zhu Y."/>
            <person name="Chen P."/>
            <person name="Bao Y."/>
            <person name="Men Y."/>
            <person name="Zeng Y."/>
            <person name="Yang J."/>
            <person name="Sun J."/>
            <person name="Sun Y."/>
        </authorList>
    </citation>
    <scope>NUCLEOTIDE SEQUENCE [LARGE SCALE GENOMIC DNA]</scope>
    <source>
        <strain evidence="20 21">Alg07</strain>
    </source>
</reference>
<dbReference type="EC" id="2.7.7.62" evidence="9"/>
<dbReference type="GO" id="GO:0008820">
    <property type="term" value="F:cobinamide phosphate guanylyltransferase activity"/>
    <property type="evidence" value="ECO:0007669"/>
    <property type="project" value="UniProtKB-EC"/>
</dbReference>
<organism evidence="20 21">
    <name type="scientific">Bacillus weihaiensis</name>
    <dbReference type="NCBI Taxonomy" id="1547283"/>
    <lineage>
        <taxon>Bacteria</taxon>
        <taxon>Bacillati</taxon>
        <taxon>Bacillota</taxon>
        <taxon>Bacilli</taxon>
        <taxon>Bacillales</taxon>
        <taxon>Bacillaceae</taxon>
        <taxon>Bacillus</taxon>
    </lineage>
</organism>
<feature type="binding site" evidence="19">
    <location>
        <begin position="39"/>
        <end position="41"/>
    </location>
    <ligand>
        <name>GTP</name>
        <dbReference type="ChEBI" id="CHEBI:37565"/>
    </ligand>
</feature>
<sequence length="178" mass="21290">MITFISGGARSGKSAFAEKSAYHVFQKHRTLTKRLYYFATAEQIDGEMKDRINRHQKQREEDWRTIEVPTNVTDELISMNPYDVILLDCLTIWLNNMMYKKEADLIVIEREIHKWMEICRRKKLHLFIVSNDVNEGIMIRDYFTDQYLYLLECIHRFFVKEADTVYQVVASLPIKWRG</sequence>
<gene>
    <name evidence="20" type="ORF">A9C19_10035</name>
</gene>
<dbReference type="InterPro" id="IPR003203">
    <property type="entry name" value="CobU/CobP"/>
</dbReference>
<dbReference type="PANTHER" id="PTHR34848">
    <property type="match status" value="1"/>
</dbReference>